<reference evidence="2 3" key="1">
    <citation type="submission" date="2020-05" db="EMBL/GenBank/DDBJ databases">
        <title>Gimesia benthica sp. nov., a novel planctomycete isolated from a deep-sea water sample of the Northwest Indian Ocean.</title>
        <authorList>
            <person name="Wang J."/>
            <person name="Ruan C."/>
            <person name="Song L."/>
            <person name="Zhu Y."/>
            <person name="Li A."/>
            <person name="Zheng X."/>
            <person name="Wang L."/>
            <person name="Lu Z."/>
            <person name="Huang Y."/>
            <person name="Du W."/>
            <person name="Zhou Y."/>
            <person name="Huang L."/>
            <person name="Dai X."/>
        </authorList>
    </citation>
    <scope>NUCLEOTIDE SEQUENCE [LARGE SCALE GENOMIC DNA]</scope>
    <source>
        <strain evidence="2 3">YYQ-30</strain>
    </source>
</reference>
<keyword evidence="3" id="KW-1185">Reference proteome</keyword>
<dbReference type="Proteomes" id="UP000572377">
    <property type="component" value="Unassembled WGS sequence"/>
</dbReference>
<evidence type="ECO:0000313" key="3">
    <source>
        <dbReference type="Proteomes" id="UP000572377"/>
    </source>
</evidence>
<dbReference type="GO" id="GO:0003677">
    <property type="term" value="F:DNA binding"/>
    <property type="evidence" value="ECO:0007669"/>
    <property type="project" value="InterPro"/>
</dbReference>
<accession>A0A849L396</accession>
<dbReference type="RefSeq" id="WP_171324965.1">
    <property type="nucleotide sequence ID" value="NZ_JABFBC010000001.1"/>
</dbReference>
<evidence type="ECO:0000259" key="1">
    <source>
        <dbReference type="Pfam" id="PF13464"/>
    </source>
</evidence>
<dbReference type="Pfam" id="PF13464">
    <property type="entry name" value="RodZ_C"/>
    <property type="match status" value="1"/>
</dbReference>
<evidence type="ECO:0000313" key="2">
    <source>
        <dbReference type="EMBL" id="NNU80816.1"/>
    </source>
</evidence>
<sequence>MGRPYDEDADLRGFDAYEVRLGDHLRGERATLGKSLLEVQRDLRIRASYIAAIENCDLAVFPNLGFVAGYVRSYARYLKLDPDEVYRRFCRESGFDGVNAGMQTSKAPSGGRIVASGPLRLKDDDPLLRPVQRPAADLAPAFWERMSLSAVGSLAVLLALTGGVGYGGYRVLENIQRVTIAPVEQRPDALFEIGGVGTGFGEEIELLAQPEPTAVPAAAPGMDLARLYQPRELDVPVVESRDGPIIEIDPAQSALFAPVRQPEMLAIDPALLAAVQEDEPQVREPAGVPVVNVTARQPAWIRVYLSSGTVLFEKILEPGETYTLPQDAEAPLLRAGNSGSVYLLVNDRAFGPLGNATSVAKDVSLLPDDIRTAYAEVTEVPEVIQATLSALALPAE</sequence>
<dbReference type="AlphaFoldDB" id="A0A849L396"/>
<feature type="domain" description="Cytoskeleton protein RodZ-like C-terminal" evidence="1">
    <location>
        <begin position="293"/>
        <end position="360"/>
    </location>
</feature>
<comment type="caution">
    <text evidence="2">The sequence shown here is derived from an EMBL/GenBank/DDBJ whole genome shotgun (WGS) entry which is preliminary data.</text>
</comment>
<proteinExistence type="predicted"/>
<dbReference type="PANTHER" id="PTHR34475">
    <property type="match status" value="1"/>
</dbReference>
<dbReference type="InterPro" id="IPR010982">
    <property type="entry name" value="Lambda_DNA-bd_dom_sf"/>
</dbReference>
<dbReference type="EMBL" id="JABFBC010000001">
    <property type="protein sequence ID" value="NNU80816.1"/>
    <property type="molecule type" value="Genomic_DNA"/>
</dbReference>
<organism evidence="2 3">
    <name type="scientific">Halovulum dunhuangense</name>
    <dbReference type="NCBI Taxonomy" id="1505036"/>
    <lineage>
        <taxon>Bacteria</taxon>
        <taxon>Pseudomonadati</taxon>
        <taxon>Pseudomonadota</taxon>
        <taxon>Alphaproteobacteria</taxon>
        <taxon>Rhodobacterales</taxon>
        <taxon>Paracoccaceae</taxon>
        <taxon>Halovulum</taxon>
    </lineage>
</organism>
<dbReference type="PANTHER" id="PTHR34475:SF1">
    <property type="entry name" value="CYTOSKELETON PROTEIN RODZ"/>
    <property type="match status" value="1"/>
</dbReference>
<name>A0A849L396_9RHOB</name>
<dbReference type="Pfam" id="PF13413">
    <property type="entry name" value="HTH_25"/>
    <property type="match status" value="1"/>
</dbReference>
<dbReference type="InterPro" id="IPR025194">
    <property type="entry name" value="RodZ-like_C"/>
</dbReference>
<gene>
    <name evidence="2" type="ORF">HMH01_10240</name>
</gene>
<dbReference type="Gene3D" id="1.10.260.40">
    <property type="entry name" value="lambda repressor-like DNA-binding domains"/>
    <property type="match status" value="1"/>
</dbReference>
<dbReference type="InterPro" id="IPR050400">
    <property type="entry name" value="Bact_Cytoskel_RodZ"/>
</dbReference>
<protein>
    <submittedName>
        <fullName evidence="2">DUF4115 domain-containing protein</fullName>
    </submittedName>
</protein>